<evidence type="ECO:0000313" key="2">
    <source>
        <dbReference type="Proteomes" id="UP001390339"/>
    </source>
</evidence>
<organism evidence="1 2">
    <name type="scientific">Apiospora arundinis</name>
    <dbReference type="NCBI Taxonomy" id="335852"/>
    <lineage>
        <taxon>Eukaryota</taxon>
        <taxon>Fungi</taxon>
        <taxon>Dikarya</taxon>
        <taxon>Ascomycota</taxon>
        <taxon>Pezizomycotina</taxon>
        <taxon>Sordariomycetes</taxon>
        <taxon>Xylariomycetidae</taxon>
        <taxon>Amphisphaeriales</taxon>
        <taxon>Apiosporaceae</taxon>
        <taxon>Apiospora</taxon>
    </lineage>
</organism>
<gene>
    <name evidence="1" type="ORF">PGQ11_005494</name>
</gene>
<reference evidence="1 2" key="1">
    <citation type="journal article" date="2024" name="IMA Fungus">
        <title>Apiospora arundinis, a panoply of carbohydrate-active enzymes and secondary metabolites.</title>
        <authorList>
            <person name="Sorensen T."/>
            <person name="Petersen C."/>
            <person name="Muurmann A.T."/>
            <person name="Christiansen J.V."/>
            <person name="Brundto M.L."/>
            <person name="Overgaard C.K."/>
            <person name="Boysen A.T."/>
            <person name="Wollenberg R.D."/>
            <person name="Larsen T.O."/>
            <person name="Sorensen J.L."/>
            <person name="Nielsen K.L."/>
            <person name="Sondergaard T.E."/>
        </authorList>
    </citation>
    <scope>NUCLEOTIDE SEQUENCE [LARGE SCALE GENOMIC DNA]</scope>
    <source>
        <strain evidence="1 2">AAU 773</strain>
    </source>
</reference>
<comment type="caution">
    <text evidence="1">The sequence shown here is derived from an EMBL/GenBank/DDBJ whole genome shotgun (WGS) entry which is preliminary data.</text>
</comment>
<dbReference type="Proteomes" id="UP001390339">
    <property type="component" value="Unassembled WGS sequence"/>
</dbReference>
<evidence type="ECO:0000313" key="1">
    <source>
        <dbReference type="EMBL" id="KAK8874980.1"/>
    </source>
</evidence>
<keyword evidence="2" id="KW-1185">Reference proteome</keyword>
<proteinExistence type="predicted"/>
<name>A0ABR2JBB2_9PEZI</name>
<sequence>MSSQPLMKTDLDHFPQRLYSCRLRAMAKATDRLGWTAYTVLNAADQCAILLAVTSEIRAQCRIIMLRLVAREKFPYEAVIEAAITKAFYENLAIFNIDGKDESTVEELLHY</sequence>
<protein>
    <submittedName>
        <fullName evidence="1">Uncharacterized protein</fullName>
    </submittedName>
</protein>
<dbReference type="EMBL" id="JAPCWZ010000003">
    <property type="protein sequence ID" value="KAK8874980.1"/>
    <property type="molecule type" value="Genomic_DNA"/>
</dbReference>
<accession>A0ABR2JBB2</accession>